<protein>
    <submittedName>
        <fullName evidence="2">Ger(X)C family spore germination protein</fullName>
    </submittedName>
</protein>
<dbReference type="NCBIfam" id="TIGR02887">
    <property type="entry name" value="spore_ger_x_C"/>
    <property type="match status" value="1"/>
</dbReference>
<proteinExistence type="predicted"/>
<dbReference type="Pfam" id="PF25198">
    <property type="entry name" value="Spore_GerAC_N"/>
    <property type="match status" value="1"/>
</dbReference>
<dbReference type="EMBL" id="RHIB01000001">
    <property type="protein sequence ID" value="RNA69497.1"/>
    <property type="molecule type" value="Genomic_DNA"/>
</dbReference>
<dbReference type="PANTHER" id="PTHR35789:SF1">
    <property type="entry name" value="SPORE GERMINATION PROTEIN B3"/>
    <property type="match status" value="1"/>
</dbReference>
<sequence length="229" mass="25259">MIKKIKYMLVAGLLIFLTGCWDSNDIDELSIVLGMGIDKSENDKEPIRYTSQIARSVSNSDYVSDQLPFENVSLTGNAIHEIIRDLSLELAHPIFAQHIKVIILNESIAQENRMSDLLNQVLRDNVSRLSPTVYITSGKAQSILEVSRNEDIPSSYIEGIKGNRARTMGLVQEMGVGDVAGKLSSNSSFLLQNIDVIDGKIKMNGAGVIKGHEQKLIGFLNKEEVEGIN</sequence>
<dbReference type="PANTHER" id="PTHR35789">
    <property type="entry name" value="SPORE GERMINATION PROTEIN B3"/>
    <property type="match status" value="1"/>
</dbReference>
<dbReference type="InterPro" id="IPR057336">
    <property type="entry name" value="GerAC_N"/>
</dbReference>
<dbReference type="PROSITE" id="PS51257">
    <property type="entry name" value="PROKAR_LIPOPROTEIN"/>
    <property type="match status" value="1"/>
</dbReference>
<name>A0A3M7TVA5_9BACI</name>
<dbReference type="AlphaFoldDB" id="A0A3M7TVA5"/>
<feature type="domain" description="Spore germination protein N-terminal" evidence="1">
    <location>
        <begin position="22"/>
        <end position="195"/>
    </location>
</feature>
<evidence type="ECO:0000313" key="3">
    <source>
        <dbReference type="Proteomes" id="UP000278746"/>
    </source>
</evidence>
<dbReference type="RefSeq" id="WP_122897016.1">
    <property type="nucleotide sequence ID" value="NZ_RHIB01000001.1"/>
</dbReference>
<gene>
    <name evidence="2" type="ORF">EBO34_06060</name>
</gene>
<evidence type="ECO:0000259" key="1">
    <source>
        <dbReference type="Pfam" id="PF25198"/>
    </source>
</evidence>
<keyword evidence="3" id="KW-1185">Reference proteome</keyword>
<comment type="caution">
    <text evidence="2">The sequence shown here is derived from an EMBL/GenBank/DDBJ whole genome shotgun (WGS) entry which is preliminary data.</text>
</comment>
<dbReference type="GO" id="GO:0009847">
    <property type="term" value="P:spore germination"/>
    <property type="evidence" value="ECO:0007669"/>
    <property type="project" value="InterPro"/>
</dbReference>
<dbReference type="GO" id="GO:0016020">
    <property type="term" value="C:membrane"/>
    <property type="evidence" value="ECO:0007669"/>
    <property type="project" value="InterPro"/>
</dbReference>
<evidence type="ECO:0000313" key="2">
    <source>
        <dbReference type="EMBL" id="RNA69497.1"/>
    </source>
</evidence>
<dbReference type="Proteomes" id="UP000278746">
    <property type="component" value="Unassembled WGS sequence"/>
</dbReference>
<organism evidence="2 3">
    <name type="scientific">Alteribacter keqinensis</name>
    <dbReference type="NCBI Taxonomy" id="2483800"/>
    <lineage>
        <taxon>Bacteria</taxon>
        <taxon>Bacillati</taxon>
        <taxon>Bacillota</taxon>
        <taxon>Bacilli</taxon>
        <taxon>Bacillales</taxon>
        <taxon>Bacillaceae</taxon>
        <taxon>Alteribacter</taxon>
    </lineage>
</organism>
<dbReference type="Gene3D" id="6.20.190.10">
    <property type="entry name" value="Nutrient germinant receptor protein C, domain 1"/>
    <property type="match status" value="1"/>
</dbReference>
<accession>A0A3M7TVA5</accession>
<dbReference type="OrthoDB" id="2569624at2"/>
<dbReference type="InterPro" id="IPR008844">
    <property type="entry name" value="Spore_GerAC-like"/>
</dbReference>
<reference evidence="2 3" key="1">
    <citation type="submission" date="2018-10" db="EMBL/GenBank/DDBJ databases">
        <title>Bacillus Keqinensis sp. nov., a moderately halophilic bacterium isolated from a saline-alkaline lake.</title>
        <authorList>
            <person name="Wang H."/>
        </authorList>
    </citation>
    <scope>NUCLEOTIDE SEQUENCE [LARGE SCALE GENOMIC DNA]</scope>
    <source>
        <strain evidence="2 3">KQ-3</strain>
    </source>
</reference>